<feature type="compositionally biased region" description="Basic and acidic residues" evidence="1">
    <location>
        <begin position="216"/>
        <end position="274"/>
    </location>
</feature>
<dbReference type="InterPro" id="IPR036779">
    <property type="entry name" value="LysM_dom_sf"/>
</dbReference>
<dbReference type="PANTHER" id="PTHR33734:SF36">
    <property type="entry name" value="STAGE VI SPORULATION PROTEIN D"/>
    <property type="match status" value="1"/>
</dbReference>
<dbReference type="SUPFAM" id="SSF54106">
    <property type="entry name" value="LysM domain"/>
    <property type="match status" value="1"/>
</dbReference>
<dbReference type="PANTHER" id="PTHR33734">
    <property type="entry name" value="LYSM DOMAIN-CONTAINING GPI-ANCHORED PROTEIN 2"/>
    <property type="match status" value="1"/>
</dbReference>
<evidence type="ECO:0000313" key="4">
    <source>
        <dbReference type="Proteomes" id="UP001225646"/>
    </source>
</evidence>
<feature type="compositionally biased region" description="Basic and acidic residues" evidence="1">
    <location>
        <begin position="161"/>
        <end position="184"/>
    </location>
</feature>
<dbReference type="NCBIfam" id="TIGR02907">
    <property type="entry name" value="spore_VI_D"/>
    <property type="match status" value="1"/>
</dbReference>
<dbReference type="Gene3D" id="3.10.350.10">
    <property type="entry name" value="LysM domain"/>
    <property type="match status" value="1"/>
</dbReference>
<dbReference type="Pfam" id="PF01476">
    <property type="entry name" value="LysM"/>
    <property type="match status" value="1"/>
</dbReference>
<dbReference type="PROSITE" id="PS51782">
    <property type="entry name" value="LYSM"/>
    <property type="match status" value="1"/>
</dbReference>
<evidence type="ECO:0000259" key="2">
    <source>
        <dbReference type="PROSITE" id="PS51782"/>
    </source>
</evidence>
<gene>
    <name evidence="3" type="ORF">J2S06_000247</name>
</gene>
<dbReference type="RefSeq" id="WP_419151030.1">
    <property type="nucleotide sequence ID" value="NZ_JAUSTR010000001.1"/>
</dbReference>
<comment type="caution">
    <text evidence="3">The sequence shown here is derived from an EMBL/GenBank/DDBJ whole genome shotgun (WGS) entry which is preliminary data.</text>
</comment>
<dbReference type="Pfam" id="PF20918">
    <property type="entry name" value="SPOCS_spoVID-N"/>
    <property type="match status" value="1"/>
</dbReference>
<accession>A0ABT9VJX1</accession>
<evidence type="ECO:0000313" key="3">
    <source>
        <dbReference type="EMBL" id="MDQ0161177.1"/>
    </source>
</evidence>
<name>A0ABT9VJX1_9BACI</name>
<keyword evidence="4" id="KW-1185">Reference proteome</keyword>
<feature type="domain" description="LysM" evidence="2">
    <location>
        <begin position="346"/>
        <end position="390"/>
    </location>
</feature>
<dbReference type="SMART" id="SM00257">
    <property type="entry name" value="LysM"/>
    <property type="match status" value="1"/>
</dbReference>
<dbReference type="EMBL" id="JAUSTR010000001">
    <property type="protein sequence ID" value="MDQ0161177.1"/>
    <property type="molecule type" value="Genomic_DNA"/>
</dbReference>
<reference evidence="3 4" key="1">
    <citation type="submission" date="2023-07" db="EMBL/GenBank/DDBJ databases">
        <title>Genomic Encyclopedia of Type Strains, Phase IV (KMG-IV): sequencing the most valuable type-strain genomes for metagenomic binning, comparative biology and taxonomic classification.</title>
        <authorList>
            <person name="Goeker M."/>
        </authorList>
    </citation>
    <scope>NUCLEOTIDE SEQUENCE [LARGE SCALE GENOMIC DNA]</scope>
    <source>
        <strain evidence="3 4">DSM 19092</strain>
    </source>
</reference>
<protein>
    <submittedName>
        <fullName evidence="3">Stage VI sporulation protein D</fullName>
    </submittedName>
</protein>
<evidence type="ECO:0000256" key="1">
    <source>
        <dbReference type="SAM" id="MobiDB-lite"/>
    </source>
</evidence>
<feature type="region of interest" description="Disordered" evidence="1">
    <location>
        <begin position="212"/>
        <end position="315"/>
    </location>
</feature>
<dbReference type="InterPro" id="IPR018392">
    <property type="entry name" value="LysM"/>
</dbReference>
<dbReference type="CDD" id="cd00118">
    <property type="entry name" value="LysM"/>
    <property type="match status" value="1"/>
</dbReference>
<feature type="region of interest" description="Disordered" evidence="1">
    <location>
        <begin position="149"/>
        <end position="184"/>
    </location>
</feature>
<sequence>MPQDQSNRLNFSIEESVWFQKGQEVSELLSISLEPDITIREHDQYVSIKGVLELAGEYKMLSGNNENTDKDPIQFSGERFIHEVVTREDGITELAHRFPVDITIPKSRVANLEDIYVTIETFDYDFPEERCLKLMADISIFGIKDEKQREQENEMDEVETNEQKEEIEPIYRHKEDRDDKDHDEPIENVSTFFMAKDTDEDHDSTDYTTYTVEAKQNIEQENELRDREKPKDSMKEEEAKESPDDTMEEKQDANEVQEIDSRNRESQSHIKNEVDSQESPDYFIEVKRDEESLQETKEDEMRVEEQQEFPNEQDEEKAEIVRKNDNTLYLTKLFTRDDEEEFSKLKMCIVQQGETLEEICERYDITVQQLIRFNHLGADPTIYEGQILYIPVFVNQ</sequence>
<dbReference type="Proteomes" id="UP001225646">
    <property type="component" value="Unassembled WGS sequence"/>
</dbReference>
<feature type="compositionally biased region" description="Basic and acidic residues" evidence="1">
    <location>
        <begin position="284"/>
        <end position="305"/>
    </location>
</feature>
<organism evidence="3 4">
    <name type="scientific">Aeribacillus alveayuensis</name>
    <dbReference type="NCBI Taxonomy" id="279215"/>
    <lineage>
        <taxon>Bacteria</taxon>
        <taxon>Bacillati</taxon>
        <taxon>Bacillota</taxon>
        <taxon>Bacilli</taxon>
        <taxon>Bacillales</taxon>
        <taxon>Bacillaceae</taxon>
        <taxon>Aeribacillus</taxon>
    </lineage>
</organism>
<dbReference type="InterPro" id="IPR048862">
    <property type="entry name" value="SPOCS_spoVID_N"/>
</dbReference>
<dbReference type="InterPro" id="IPR014256">
    <property type="entry name" value="Spore_VI_D"/>
</dbReference>
<proteinExistence type="predicted"/>